<evidence type="ECO:0000256" key="6">
    <source>
        <dbReference type="ARBA" id="ARBA00048336"/>
    </source>
</evidence>
<evidence type="ECO:0000256" key="1">
    <source>
        <dbReference type="ARBA" id="ARBA00004123"/>
    </source>
</evidence>
<dbReference type="Proteomes" id="UP000886523">
    <property type="component" value="Unassembled WGS sequence"/>
</dbReference>
<reference evidence="9" key="1">
    <citation type="journal article" date="2020" name="Nat. Commun.">
        <title>Large-scale genome sequencing of mycorrhizal fungi provides insights into the early evolution of symbiotic traits.</title>
        <authorList>
            <person name="Miyauchi S."/>
            <person name="Kiss E."/>
            <person name="Kuo A."/>
            <person name="Drula E."/>
            <person name="Kohler A."/>
            <person name="Sanchez-Garcia M."/>
            <person name="Morin E."/>
            <person name="Andreopoulos B."/>
            <person name="Barry K.W."/>
            <person name="Bonito G."/>
            <person name="Buee M."/>
            <person name="Carver A."/>
            <person name="Chen C."/>
            <person name="Cichocki N."/>
            <person name="Clum A."/>
            <person name="Culley D."/>
            <person name="Crous P.W."/>
            <person name="Fauchery L."/>
            <person name="Girlanda M."/>
            <person name="Hayes R.D."/>
            <person name="Keri Z."/>
            <person name="LaButti K."/>
            <person name="Lipzen A."/>
            <person name="Lombard V."/>
            <person name="Magnuson J."/>
            <person name="Maillard F."/>
            <person name="Murat C."/>
            <person name="Nolan M."/>
            <person name="Ohm R.A."/>
            <person name="Pangilinan J."/>
            <person name="Pereira M.F."/>
            <person name="Perotto S."/>
            <person name="Peter M."/>
            <person name="Pfister S."/>
            <person name="Riley R."/>
            <person name="Sitrit Y."/>
            <person name="Stielow J.B."/>
            <person name="Szollosi G."/>
            <person name="Zifcakova L."/>
            <person name="Stursova M."/>
            <person name="Spatafora J.W."/>
            <person name="Tedersoo L."/>
            <person name="Vaario L.M."/>
            <person name="Yamada A."/>
            <person name="Yan M."/>
            <person name="Wang P."/>
            <person name="Xu J."/>
            <person name="Bruns T."/>
            <person name="Baldrian P."/>
            <person name="Vilgalys R."/>
            <person name="Dunand C."/>
            <person name="Henrissat B."/>
            <person name="Grigoriev I.V."/>
            <person name="Hibbett D."/>
            <person name="Nagy L.G."/>
            <person name="Martin F.M."/>
        </authorList>
    </citation>
    <scope>NUCLEOTIDE SEQUENCE</scope>
    <source>
        <strain evidence="9">UP504</strain>
    </source>
</reference>
<dbReference type="PROSITE" id="PS50969">
    <property type="entry name" value="FCP1"/>
    <property type="match status" value="1"/>
</dbReference>
<dbReference type="InterPro" id="IPR039189">
    <property type="entry name" value="Fcp1"/>
</dbReference>
<dbReference type="InterPro" id="IPR004274">
    <property type="entry name" value="FCP1_dom"/>
</dbReference>
<feature type="region of interest" description="Disordered" evidence="7">
    <location>
        <begin position="127"/>
        <end position="167"/>
    </location>
</feature>
<accession>A0A9P6DQ58</accession>
<feature type="domain" description="FCP1 homology" evidence="8">
    <location>
        <begin position="1"/>
        <end position="118"/>
    </location>
</feature>
<protein>
    <recommendedName>
        <fullName evidence="2">protein-serine/threonine phosphatase</fullName>
        <ecNumber evidence="2">3.1.3.16</ecNumber>
    </recommendedName>
</protein>
<evidence type="ECO:0000256" key="3">
    <source>
        <dbReference type="ARBA" id="ARBA00022801"/>
    </source>
</evidence>
<comment type="subcellular location">
    <subcellularLocation>
        <location evidence="1">Nucleus</location>
    </subcellularLocation>
</comment>
<evidence type="ECO:0000256" key="7">
    <source>
        <dbReference type="SAM" id="MobiDB-lite"/>
    </source>
</evidence>
<dbReference type="OrthoDB" id="10249888at2759"/>
<dbReference type="GO" id="GO:0008420">
    <property type="term" value="F:RNA polymerase II CTD heptapeptide repeat phosphatase activity"/>
    <property type="evidence" value="ECO:0007669"/>
    <property type="project" value="InterPro"/>
</dbReference>
<keyword evidence="4" id="KW-0539">Nucleus</keyword>
<dbReference type="EC" id="3.1.3.16" evidence="2"/>
<feature type="non-terminal residue" evidence="9">
    <location>
        <position position="1"/>
    </location>
</feature>
<dbReference type="Pfam" id="PF03031">
    <property type="entry name" value="NIF"/>
    <property type="match status" value="1"/>
</dbReference>
<evidence type="ECO:0000256" key="5">
    <source>
        <dbReference type="ARBA" id="ARBA00047761"/>
    </source>
</evidence>
<gene>
    <name evidence="9" type="ORF">BS47DRAFT_1301157</name>
</gene>
<dbReference type="GO" id="GO:0005634">
    <property type="term" value="C:nucleus"/>
    <property type="evidence" value="ECO:0007669"/>
    <property type="project" value="UniProtKB-SubCell"/>
</dbReference>
<evidence type="ECO:0000256" key="4">
    <source>
        <dbReference type="ARBA" id="ARBA00023242"/>
    </source>
</evidence>
<evidence type="ECO:0000259" key="8">
    <source>
        <dbReference type="PROSITE" id="PS50969"/>
    </source>
</evidence>
<comment type="catalytic activity">
    <reaction evidence="6">
        <text>O-phospho-L-threonyl-[protein] + H2O = L-threonyl-[protein] + phosphate</text>
        <dbReference type="Rhea" id="RHEA:47004"/>
        <dbReference type="Rhea" id="RHEA-COMP:11060"/>
        <dbReference type="Rhea" id="RHEA-COMP:11605"/>
        <dbReference type="ChEBI" id="CHEBI:15377"/>
        <dbReference type="ChEBI" id="CHEBI:30013"/>
        <dbReference type="ChEBI" id="CHEBI:43474"/>
        <dbReference type="ChEBI" id="CHEBI:61977"/>
        <dbReference type="EC" id="3.1.3.16"/>
    </reaction>
</comment>
<comment type="caution">
    <text evidence="9">The sequence shown here is derived from an EMBL/GenBank/DDBJ whole genome shotgun (WGS) entry which is preliminary data.</text>
</comment>
<dbReference type="AlphaFoldDB" id="A0A9P6DQ58"/>
<keyword evidence="10" id="KW-1185">Reference proteome</keyword>
<evidence type="ECO:0000256" key="2">
    <source>
        <dbReference type="ARBA" id="ARBA00013081"/>
    </source>
</evidence>
<dbReference type="PANTHER" id="PTHR23081">
    <property type="entry name" value="RNA POLYMERASE II CTD PHOSPHATASE"/>
    <property type="match status" value="1"/>
</dbReference>
<organism evidence="9 10">
    <name type="scientific">Hydnum rufescens UP504</name>
    <dbReference type="NCBI Taxonomy" id="1448309"/>
    <lineage>
        <taxon>Eukaryota</taxon>
        <taxon>Fungi</taxon>
        <taxon>Dikarya</taxon>
        <taxon>Basidiomycota</taxon>
        <taxon>Agaricomycotina</taxon>
        <taxon>Agaricomycetes</taxon>
        <taxon>Cantharellales</taxon>
        <taxon>Hydnaceae</taxon>
        <taxon>Hydnum</taxon>
    </lineage>
</organism>
<evidence type="ECO:0000313" key="9">
    <source>
        <dbReference type="EMBL" id="KAF9509692.1"/>
    </source>
</evidence>
<keyword evidence="3" id="KW-0378">Hydrolase</keyword>
<dbReference type="InterPro" id="IPR036412">
    <property type="entry name" value="HAD-like_sf"/>
</dbReference>
<name>A0A9P6DQ58_9AGAM</name>
<dbReference type="SMART" id="SM00577">
    <property type="entry name" value="CPDc"/>
    <property type="match status" value="1"/>
</dbReference>
<evidence type="ECO:0000313" key="10">
    <source>
        <dbReference type="Proteomes" id="UP000886523"/>
    </source>
</evidence>
<dbReference type="EMBL" id="MU129030">
    <property type="protein sequence ID" value="KAF9509692.1"/>
    <property type="molecule type" value="Genomic_DNA"/>
</dbReference>
<comment type="catalytic activity">
    <reaction evidence="5">
        <text>O-phospho-L-seryl-[protein] + H2O = L-seryl-[protein] + phosphate</text>
        <dbReference type="Rhea" id="RHEA:20629"/>
        <dbReference type="Rhea" id="RHEA-COMP:9863"/>
        <dbReference type="Rhea" id="RHEA-COMP:11604"/>
        <dbReference type="ChEBI" id="CHEBI:15377"/>
        <dbReference type="ChEBI" id="CHEBI:29999"/>
        <dbReference type="ChEBI" id="CHEBI:43474"/>
        <dbReference type="ChEBI" id="CHEBI:83421"/>
        <dbReference type="EC" id="3.1.3.16"/>
    </reaction>
</comment>
<dbReference type="InterPro" id="IPR023214">
    <property type="entry name" value="HAD_sf"/>
</dbReference>
<proteinExistence type="predicted"/>
<dbReference type="SUPFAM" id="SSF56784">
    <property type="entry name" value="HAD-like"/>
    <property type="match status" value="1"/>
</dbReference>
<sequence length="178" mass="19254">CRPGLPVFLARTKGLYEMHIYTMGTRAYALEVCKSPDPDGSVFGGRVLTRDESGSMTAKNLQRLFPSDQSMVVVIDHRSDVWSDDPNVVKVIPCMWNAKKILRDFALISNLEDFLLGIGDINSVHLPKPPGPTAPPSSVATGSVAPRSHPPSSSSPSSTPAPLFGLTPFLPRLRSDVN</sequence>
<dbReference type="Gene3D" id="3.40.50.1000">
    <property type="entry name" value="HAD superfamily/HAD-like"/>
    <property type="match status" value="1"/>
</dbReference>
<feature type="compositionally biased region" description="Low complexity" evidence="7">
    <location>
        <begin position="143"/>
        <end position="162"/>
    </location>
</feature>
<dbReference type="PANTHER" id="PTHR23081:SF36">
    <property type="entry name" value="RNA POLYMERASE II SUBUNIT A C-TERMINAL DOMAIN PHOSPHATASE"/>
    <property type="match status" value="1"/>
</dbReference>